<name>A0A9W6X2C5_9STRA</name>
<dbReference type="EMBL" id="BSXT01000459">
    <property type="protein sequence ID" value="GMF28060.1"/>
    <property type="molecule type" value="Genomic_DNA"/>
</dbReference>
<proteinExistence type="predicted"/>
<keyword evidence="3" id="KW-1185">Reference proteome</keyword>
<dbReference type="Proteomes" id="UP001165121">
    <property type="component" value="Unassembled WGS sequence"/>
</dbReference>
<feature type="region of interest" description="Disordered" evidence="1">
    <location>
        <begin position="21"/>
        <end position="88"/>
    </location>
</feature>
<organism evidence="2 3">
    <name type="scientific">Phytophthora fragariaefolia</name>
    <dbReference type="NCBI Taxonomy" id="1490495"/>
    <lineage>
        <taxon>Eukaryota</taxon>
        <taxon>Sar</taxon>
        <taxon>Stramenopiles</taxon>
        <taxon>Oomycota</taxon>
        <taxon>Peronosporomycetes</taxon>
        <taxon>Peronosporales</taxon>
        <taxon>Peronosporaceae</taxon>
        <taxon>Phytophthora</taxon>
    </lineage>
</organism>
<sequence length="304" mass="33214">MGNTLKHGRNRDPSVIKMVEKTNKGLYSSPQVTSKGDKKTNACSNQEIKRNPQQQQTSNKKTALSTKRENKKNKCISTEPRKGRKQSFTKFMPHYVHTVPIDDALGGVYDAVEHEDPHGGYYDGKSYVSIDEALLELCDVVEDEAPRGCMNGKDRSVVPIDETLSGLGGTVEDESLAISTQQQQHTSITGNINMSAKPTEKCTRTRPYKPQRITSEAVSIHSNNSRYYGTYDNLYYYDNPDAGHHQDNTGASCNSGASDNECGNIYYNDGICSTTGNNVTDGGIDDSGTCYDAGSSYDVGGGCD</sequence>
<evidence type="ECO:0000313" key="2">
    <source>
        <dbReference type="EMBL" id="GMF28060.1"/>
    </source>
</evidence>
<gene>
    <name evidence="2" type="ORF">Pfra01_000572700</name>
</gene>
<feature type="compositionally biased region" description="Polar residues" evidence="1">
    <location>
        <begin position="41"/>
        <end position="65"/>
    </location>
</feature>
<protein>
    <submittedName>
        <fullName evidence="2">Unnamed protein product</fullName>
    </submittedName>
</protein>
<dbReference type="OrthoDB" id="124698at2759"/>
<evidence type="ECO:0000313" key="3">
    <source>
        <dbReference type="Proteomes" id="UP001165121"/>
    </source>
</evidence>
<comment type="caution">
    <text evidence="2">The sequence shown here is derived from an EMBL/GenBank/DDBJ whole genome shotgun (WGS) entry which is preliminary data.</text>
</comment>
<evidence type="ECO:0000256" key="1">
    <source>
        <dbReference type="SAM" id="MobiDB-lite"/>
    </source>
</evidence>
<reference evidence="2" key="1">
    <citation type="submission" date="2023-04" db="EMBL/GenBank/DDBJ databases">
        <title>Phytophthora fragariaefolia NBRC 109709.</title>
        <authorList>
            <person name="Ichikawa N."/>
            <person name="Sato H."/>
            <person name="Tonouchi N."/>
        </authorList>
    </citation>
    <scope>NUCLEOTIDE SEQUENCE</scope>
    <source>
        <strain evidence="2">NBRC 109709</strain>
    </source>
</reference>
<accession>A0A9W6X2C5</accession>
<dbReference type="AlphaFoldDB" id="A0A9W6X2C5"/>
<feature type="compositionally biased region" description="Polar residues" evidence="1">
    <location>
        <begin position="25"/>
        <end position="34"/>
    </location>
</feature>